<protein>
    <submittedName>
        <fullName evidence="1">Uncharacterized protein</fullName>
    </submittedName>
</protein>
<evidence type="ECO:0000313" key="1">
    <source>
        <dbReference type="EMBL" id="OSX69759.1"/>
    </source>
</evidence>
<dbReference type="EMBL" id="KV919413">
    <property type="protein sequence ID" value="OSX69759.1"/>
    <property type="molecule type" value="Genomic_DNA"/>
</dbReference>
<proteinExistence type="predicted"/>
<organism evidence="1 2">
    <name type="scientific">Porphyra umbilicalis</name>
    <name type="common">Purple laver</name>
    <name type="synonym">Red alga</name>
    <dbReference type="NCBI Taxonomy" id="2786"/>
    <lineage>
        <taxon>Eukaryota</taxon>
        <taxon>Rhodophyta</taxon>
        <taxon>Bangiophyceae</taxon>
        <taxon>Bangiales</taxon>
        <taxon>Bangiaceae</taxon>
        <taxon>Porphyra</taxon>
    </lineage>
</organism>
<dbReference type="Proteomes" id="UP000218209">
    <property type="component" value="Unassembled WGS sequence"/>
</dbReference>
<keyword evidence="2" id="KW-1185">Reference proteome</keyword>
<name>A0A1X6NM81_PORUM</name>
<accession>A0A1X6NM81</accession>
<dbReference type="AlphaFoldDB" id="A0A1X6NM81"/>
<gene>
    <name evidence="1" type="ORF">BU14_1188s0002</name>
</gene>
<evidence type="ECO:0000313" key="2">
    <source>
        <dbReference type="Proteomes" id="UP000218209"/>
    </source>
</evidence>
<reference evidence="1 2" key="1">
    <citation type="submission" date="2017-03" db="EMBL/GenBank/DDBJ databases">
        <title>WGS assembly of Porphyra umbilicalis.</title>
        <authorList>
            <person name="Brawley S.H."/>
            <person name="Blouin N.A."/>
            <person name="Ficko-Blean E."/>
            <person name="Wheeler G.L."/>
            <person name="Lohr M."/>
            <person name="Goodson H.V."/>
            <person name="Jenkins J.W."/>
            <person name="Blaby-Haas C.E."/>
            <person name="Helliwell K.E."/>
            <person name="Chan C."/>
            <person name="Marriage T."/>
            <person name="Bhattacharya D."/>
            <person name="Klein A.S."/>
            <person name="Badis Y."/>
            <person name="Brodie J."/>
            <person name="Cao Y."/>
            <person name="Collen J."/>
            <person name="Dittami S.M."/>
            <person name="Gachon C.M."/>
            <person name="Green B.R."/>
            <person name="Karpowicz S."/>
            <person name="Kim J.W."/>
            <person name="Kudahl U."/>
            <person name="Lin S."/>
            <person name="Michel G."/>
            <person name="Mittag M."/>
            <person name="Olson B.J."/>
            <person name="Pangilinan J."/>
            <person name="Peng Y."/>
            <person name="Qiu H."/>
            <person name="Shu S."/>
            <person name="Singer J.T."/>
            <person name="Smith A.G."/>
            <person name="Sprecher B.N."/>
            <person name="Wagner V."/>
            <person name="Wang W."/>
            <person name="Wang Z.-Y."/>
            <person name="Yan J."/>
            <person name="Yarish C."/>
            <person name="Zoeuner-Riek S."/>
            <person name="Zhuang Y."/>
            <person name="Zou Y."/>
            <person name="Lindquist E.A."/>
            <person name="Grimwood J."/>
            <person name="Barry K."/>
            <person name="Rokhsar D.S."/>
            <person name="Schmutz J."/>
            <person name="Stiller J.W."/>
            <person name="Grossman A.R."/>
            <person name="Prochnik S.E."/>
        </authorList>
    </citation>
    <scope>NUCLEOTIDE SEQUENCE [LARGE SCALE GENOMIC DNA]</scope>
    <source>
        <strain evidence="1">4086291</strain>
    </source>
</reference>
<sequence length="69" mass="7672">MGVERCTSLFLIDARLASVVLVSHPWCRAQRVSSRGLIKVDLSCSAPHADEWWRRAFGRSPACCVSLGR</sequence>